<dbReference type="RefSeq" id="WP_149789579.1">
    <property type="nucleotide sequence ID" value="NZ_FNIO01000012.1"/>
</dbReference>
<evidence type="ECO:0000256" key="2">
    <source>
        <dbReference type="ARBA" id="ARBA00009191"/>
    </source>
</evidence>
<evidence type="ECO:0000256" key="5">
    <source>
        <dbReference type="ARBA" id="ARBA00022692"/>
    </source>
</evidence>
<evidence type="ECO:0000256" key="8">
    <source>
        <dbReference type="ARBA" id="ARBA00023180"/>
    </source>
</evidence>
<feature type="transmembrane region" description="Helical" evidence="9">
    <location>
        <begin position="246"/>
        <end position="269"/>
    </location>
</feature>
<feature type="transmembrane region" description="Helical" evidence="9">
    <location>
        <begin position="194"/>
        <end position="220"/>
    </location>
</feature>
<accession>A0A1H0N7J3</accession>
<reference evidence="11 12" key="1">
    <citation type="submission" date="2016-11" db="EMBL/GenBank/DDBJ databases">
        <authorList>
            <person name="Varghese N."/>
            <person name="Submissions S."/>
        </authorList>
    </citation>
    <scope>NUCLEOTIDE SEQUENCE [LARGE SCALE GENOMIC DNA]</scope>
    <source>
        <strain evidence="11 12">DSM 29620</strain>
    </source>
</reference>
<feature type="transmembrane region" description="Helical" evidence="9">
    <location>
        <begin position="281"/>
        <end position="299"/>
    </location>
</feature>
<feature type="domain" description="Strictosidine synthase conserved region" evidence="10">
    <location>
        <begin position="498"/>
        <end position="584"/>
    </location>
</feature>
<dbReference type="FunFam" id="2.120.10.30:FF:000066">
    <property type="entry name" value="ABC transporter permease protein"/>
    <property type="match status" value="1"/>
</dbReference>
<dbReference type="Pfam" id="PF20067">
    <property type="entry name" value="SSL_N"/>
    <property type="match status" value="1"/>
</dbReference>
<feature type="transmembrane region" description="Helical" evidence="9">
    <location>
        <begin position="124"/>
        <end position="148"/>
    </location>
</feature>
<feature type="transmembrane region" description="Helical" evidence="9">
    <location>
        <begin position="155"/>
        <end position="174"/>
    </location>
</feature>
<feature type="transmembrane region" description="Helical" evidence="9">
    <location>
        <begin position="48"/>
        <end position="69"/>
    </location>
</feature>
<keyword evidence="7 9" id="KW-0472">Membrane</keyword>
<dbReference type="InterPro" id="IPR018119">
    <property type="entry name" value="Strictosidine_synth_cons-reg"/>
</dbReference>
<dbReference type="CDD" id="cd06579">
    <property type="entry name" value="TM_PBP1_transp_AraH_like"/>
    <property type="match status" value="1"/>
</dbReference>
<dbReference type="EMBL" id="FQZZ01000011">
    <property type="protein sequence ID" value="SHK86065.1"/>
    <property type="molecule type" value="Genomic_DNA"/>
</dbReference>
<keyword evidence="8" id="KW-0325">Glycoprotein</keyword>
<dbReference type="Gene3D" id="2.120.10.30">
    <property type="entry name" value="TolB, C-terminal domain"/>
    <property type="match status" value="1"/>
</dbReference>
<evidence type="ECO:0000256" key="9">
    <source>
        <dbReference type="SAM" id="Phobius"/>
    </source>
</evidence>
<keyword evidence="5 9" id="KW-0812">Transmembrane</keyword>
<name>A0A1H0N7J3_9RHOB</name>
<dbReference type="GO" id="GO:0016787">
    <property type="term" value="F:hydrolase activity"/>
    <property type="evidence" value="ECO:0007669"/>
    <property type="project" value="TreeGrafter"/>
</dbReference>
<keyword evidence="3" id="KW-1003">Cell membrane</keyword>
<dbReference type="Pfam" id="PF02653">
    <property type="entry name" value="BPD_transp_2"/>
    <property type="match status" value="1"/>
</dbReference>
<dbReference type="InterPro" id="IPR011042">
    <property type="entry name" value="6-blade_b-propeller_TolB-like"/>
</dbReference>
<dbReference type="InterPro" id="IPR001851">
    <property type="entry name" value="ABC_transp_permease"/>
</dbReference>
<gene>
    <name evidence="11" type="ORF">SAMN05444142_11148</name>
</gene>
<dbReference type="Proteomes" id="UP000324252">
    <property type="component" value="Unassembled WGS sequence"/>
</dbReference>
<keyword evidence="12" id="KW-1185">Reference proteome</keyword>
<evidence type="ECO:0000313" key="12">
    <source>
        <dbReference type="Proteomes" id="UP000324252"/>
    </source>
</evidence>
<evidence type="ECO:0000256" key="7">
    <source>
        <dbReference type="ARBA" id="ARBA00023136"/>
    </source>
</evidence>
<keyword evidence="6 9" id="KW-1133">Transmembrane helix</keyword>
<feature type="transmembrane region" description="Helical" evidence="9">
    <location>
        <begin position="81"/>
        <end position="104"/>
    </location>
</feature>
<dbReference type="AlphaFoldDB" id="A0A1H0N7J3"/>
<comment type="similarity">
    <text evidence="2">Belongs to the strictosidine synthase family.</text>
</comment>
<protein>
    <submittedName>
        <fullName evidence="11">Monosaccharide ABC transporter membrane protein, CUT2 family</fullName>
    </submittedName>
</protein>
<feature type="transmembrane region" description="Helical" evidence="9">
    <location>
        <begin position="329"/>
        <end position="348"/>
    </location>
</feature>
<proteinExistence type="inferred from homology"/>
<dbReference type="PANTHER" id="PTHR10426:SF88">
    <property type="entry name" value="ADIPOCYTE PLASMA MEMBRANE-ASSOCIATED PROTEIN HEMOMUCIN-RELATED"/>
    <property type="match status" value="1"/>
</dbReference>
<dbReference type="Pfam" id="PF03088">
    <property type="entry name" value="Str_synth"/>
    <property type="match status" value="1"/>
</dbReference>
<evidence type="ECO:0000313" key="11">
    <source>
        <dbReference type="EMBL" id="SHK86065.1"/>
    </source>
</evidence>
<dbReference type="PANTHER" id="PTHR10426">
    <property type="entry name" value="STRICTOSIDINE SYNTHASE-RELATED"/>
    <property type="match status" value="1"/>
</dbReference>
<dbReference type="GO" id="GO:0022857">
    <property type="term" value="F:transmembrane transporter activity"/>
    <property type="evidence" value="ECO:0007669"/>
    <property type="project" value="InterPro"/>
</dbReference>
<organism evidence="11 12">
    <name type="scientific">Lutimaribacter pacificus</name>
    <dbReference type="NCBI Taxonomy" id="391948"/>
    <lineage>
        <taxon>Bacteria</taxon>
        <taxon>Pseudomonadati</taxon>
        <taxon>Pseudomonadota</taxon>
        <taxon>Alphaproteobacteria</taxon>
        <taxon>Rhodobacterales</taxon>
        <taxon>Roseobacteraceae</taxon>
        <taxon>Lutimaribacter</taxon>
    </lineage>
</organism>
<evidence type="ECO:0000256" key="1">
    <source>
        <dbReference type="ARBA" id="ARBA00004651"/>
    </source>
</evidence>
<evidence type="ECO:0000259" key="10">
    <source>
        <dbReference type="Pfam" id="PF03088"/>
    </source>
</evidence>
<dbReference type="OrthoDB" id="9775406at2"/>
<sequence>MTANTPNPGAAIGARKKSLASQLIRLRYDLIPDHLLGEILAKKWVENVAPFLFMVLTIALFGSLIDGFFAPSSIVNMVRQLGEFGLIVLAMMLVIGAGGIDLSVGSNFALANFVALATMHILGWPVWAALMATLAACAFVGLLNGFLVGLLRLRAFLTTLVTLIIVRAVVDMLLLRHAVSISAGFPDSLVWDFIAMGSVFGIPFSAIVLLVAALVIHVLLTRTRPGWRIMAVGGSRRSAHNSGISVRWTVFGTYVGAGVLVGMAGFMYAARLSSAGADAGMGLELAALTAAVLGGNALGGGRASSAKAIMGAITVLVVTNSVIRMGMPSGVGSIALGAVLLLAATLDVRFLKNRYKLLASVYVSPVVNELPPAPPTQAGSGSAYEVNDRLHDVELIGLGEIEAPEDVILDRNDNLYCGSRQGDIVRFLAPDYKKKEIFAHIGGQPLGLAFDRDDNLYVCVGGMGLYYITPEREVVKATDETNRTPFSINDDSRLRLADDLDIAPDGRVFFSEGTIRYEMHDWPVDSIEARGNGRILCYDPRDGSTKTVVRNIRFANGVCVSFDGKSVLYAETFGCTIKRYWIEGPKAGTVETIIGALPGHPDNINRASDGNYWLALVGMRTPAMDLAAEMPGFRRRMSRRVAQDEWIYPNINTGCVVKFDEEGNILEALWDQAGANHPMITSMREHKGSLFLGGLSNNRIGRYRLKDADPDWTSCDHYWGKK</sequence>
<evidence type="ECO:0000256" key="4">
    <source>
        <dbReference type="ARBA" id="ARBA00022553"/>
    </source>
</evidence>
<evidence type="ECO:0000256" key="3">
    <source>
        <dbReference type="ARBA" id="ARBA00022475"/>
    </source>
</evidence>
<keyword evidence="4" id="KW-0597">Phosphoprotein</keyword>
<dbReference type="GO" id="GO:0005886">
    <property type="term" value="C:plasma membrane"/>
    <property type="evidence" value="ECO:0007669"/>
    <property type="project" value="UniProtKB-SubCell"/>
</dbReference>
<comment type="subcellular location">
    <subcellularLocation>
        <location evidence="1">Cell membrane</location>
        <topology evidence="1">Multi-pass membrane protein</topology>
    </subcellularLocation>
</comment>
<dbReference type="SUPFAM" id="SSF63829">
    <property type="entry name" value="Calcium-dependent phosphotriesterase"/>
    <property type="match status" value="1"/>
</dbReference>
<evidence type="ECO:0000256" key="6">
    <source>
        <dbReference type="ARBA" id="ARBA00022989"/>
    </source>
</evidence>